<evidence type="ECO:0000313" key="3">
    <source>
        <dbReference type="Proteomes" id="UP001158050"/>
    </source>
</evidence>
<dbReference type="EMBL" id="FXUO01000003">
    <property type="protein sequence ID" value="SMP92046.1"/>
    <property type="molecule type" value="Genomic_DNA"/>
</dbReference>
<protein>
    <submittedName>
        <fullName evidence="2">Gliding motility associated protien GldN</fullName>
    </submittedName>
</protein>
<proteinExistence type="predicted"/>
<sequence length="398" mass="44356">MAFAQNSILNAGSPQKFREDREIKKDSLGTPIKYAFIEDKDILRSMVVWEIIDMNDKINQPFYHNSDGLVSQNKSLYQVLLDAVNNGKIKEVYQSDDFMTRLTPEQIVSATSAIQVADYFSQTLNENKIEDATANNLKKYFTSIINSTDTDISSIKAYYGTRLEDVLLYNDGSSPVTTDEPAAEPTTTKKGKKKKAPAKKAPAKINIAPNTILVKLDGSWYKINRNDISANVDKIVTGTEKVKALKLMGMWYIDKRDTQLRYRLLGIAAMGEDPNAAKLRASQAQALAESGQPVDAASLGGGADDLIDLFWIYYPDARQVLSSNYIFNAKNSTSDITFDDVLNARRFSAIIYKADNGLGRGGSGVIDEYIPNDAEGQLEESDRIKAQILQMENDMWNY</sequence>
<accession>A0ABY1R3W6</accession>
<feature type="region of interest" description="Disordered" evidence="1">
    <location>
        <begin position="174"/>
        <end position="200"/>
    </location>
</feature>
<evidence type="ECO:0000313" key="2">
    <source>
        <dbReference type="EMBL" id="SMP92046.1"/>
    </source>
</evidence>
<name>A0ABY1R3W6_9FLAO</name>
<dbReference type="InterPro" id="IPR019847">
    <property type="entry name" value="Gliding_motility_assoc_GldN"/>
</dbReference>
<reference evidence="2 3" key="1">
    <citation type="submission" date="2017-05" db="EMBL/GenBank/DDBJ databases">
        <authorList>
            <person name="Varghese N."/>
            <person name="Submissions S."/>
        </authorList>
    </citation>
    <scope>NUCLEOTIDE SEQUENCE [LARGE SCALE GENOMIC DNA]</scope>
    <source>
        <strain evidence="2 3">DSM 18015</strain>
    </source>
</reference>
<comment type="caution">
    <text evidence="2">The sequence shown here is derived from an EMBL/GenBank/DDBJ whole genome shotgun (WGS) entry which is preliminary data.</text>
</comment>
<keyword evidence="3" id="KW-1185">Reference proteome</keyword>
<dbReference type="NCBIfam" id="TIGR03523">
    <property type="entry name" value="GldN"/>
    <property type="match status" value="1"/>
</dbReference>
<gene>
    <name evidence="2" type="ORF">SAMN05421679_103443</name>
</gene>
<feature type="compositionally biased region" description="Low complexity" evidence="1">
    <location>
        <begin position="177"/>
        <end position="188"/>
    </location>
</feature>
<organism evidence="2 3">
    <name type="scientific">Epilithonimonas pallida</name>
    <dbReference type="NCBI Taxonomy" id="373671"/>
    <lineage>
        <taxon>Bacteria</taxon>
        <taxon>Pseudomonadati</taxon>
        <taxon>Bacteroidota</taxon>
        <taxon>Flavobacteriia</taxon>
        <taxon>Flavobacteriales</taxon>
        <taxon>Weeksellaceae</taxon>
        <taxon>Chryseobacterium group</taxon>
        <taxon>Epilithonimonas</taxon>
    </lineage>
</organism>
<feature type="compositionally biased region" description="Basic residues" evidence="1">
    <location>
        <begin position="189"/>
        <end position="200"/>
    </location>
</feature>
<dbReference type="Pfam" id="PF19841">
    <property type="entry name" value="GldN"/>
    <property type="match status" value="1"/>
</dbReference>
<dbReference type="Proteomes" id="UP001158050">
    <property type="component" value="Unassembled WGS sequence"/>
</dbReference>
<evidence type="ECO:0000256" key="1">
    <source>
        <dbReference type="SAM" id="MobiDB-lite"/>
    </source>
</evidence>